<dbReference type="PANTHER" id="PTHR23272:SF166">
    <property type="entry name" value="ZINC FINGER BED DOMAIN-CONTAINING PROTEIN RICESLEEPER 2-LIKE ISOFORM X1"/>
    <property type="match status" value="1"/>
</dbReference>
<keyword evidence="4" id="KW-1185">Reference proteome</keyword>
<dbReference type="GO" id="GO:0003677">
    <property type="term" value="F:DNA binding"/>
    <property type="evidence" value="ECO:0007669"/>
    <property type="project" value="InterPro"/>
</dbReference>
<evidence type="ECO:0008006" key="5">
    <source>
        <dbReference type="Google" id="ProtNLM"/>
    </source>
</evidence>
<dbReference type="GO" id="GO:0046983">
    <property type="term" value="F:protein dimerization activity"/>
    <property type="evidence" value="ECO:0007669"/>
    <property type="project" value="InterPro"/>
</dbReference>
<evidence type="ECO:0000313" key="4">
    <source>
        <dbReference type="Proteomes" id="UP000029121"/>
    </source>
</evidence>
<dbReference type="AlphaFoldDB" id="R0HTE4"/>
<name>R0HTE4_9BRAS</name>
<organism evidence="3 4">
    <name type="scientific">Capsella rubella</name>
    <dbReference type="NCBI Taxonomy" id="81985"/>
    <lineage>
        <taxon>Eukaryota</taxon>
        <taxon>Viridiplantae</taxon>
        <taxon>Streptophyta</taxon>
        <taxon>Embryophyta</taxon>
        <taxon>Tracheophyta</taxon>
        <taxon>Spermatophyta</taxon>
        <taxon>Magnoliopsida</taxon>
        <taxon>eudicotyledons</taxon>
        <taxon>Gunneridae</taxon>
        <taxon>Pentapetalae</taxon>
        <taxon>rosids</taxon>
        <taxon>malvids</taxon>
        <taxon>Brassicales</taxon>
        <taxon>Brassicaceae</taxon>
        <taxon>Camelineae</taxon>
        <taxon>Capsella</taxon>
    </lineage>
</organism>
<evidence type="ECO:0000259" key="2">
    <source>
        <dbReference type="Pfam" id="PF14372"/>
    </source>
</evidence>
<accession>R0HTE4</accession>
<sequence length="362" mass="41525">THLSADGLDVIRGALKKIRDSVKYVKGSETRKNLFRSCMETVGIQSEAGLIIDVSTRWNSTFLMLSRAILFKDVLRNLVEVDKSYMKSICNLLKPFAEITKMISGSSYPTSNMYFMPVWAIKCWLRDHEDSSDMIICEIVEDMNEKFNKYWEEFNDILAIAAVLDPRLTFVFLEYCYNTLDPLTSKSNVAHIRSKMAKLFRAYKTIQGTLPQPLHKFLEKTFLLDMIKIIFLLDCSLLEWVLFLYFSKSGVNGKSPQDIYLDEQPLDIVSFRILNVIAYWKDNASRFKELASMACDVLSIPITTVASESSFFIGSRVLNKYSSCLSPINVQALICARNWFRVGLESPTRTLERQNPADRLPI</sequence>
<dbReference type="eggNOG" id="KOG1121">
    <property type="taxonomic scope" value="Eukaryota"/>
</dbReference>
<gene>
    <name evidence="3" type="ORF">CARUB_v10016411mg</name>
</gene>
<evidence type="ECO:0000313" key="3">
    <source>
        <dbReference type="EMBL" id="EOA33074.1"/>
    </source>
</evidence>
<dbReference type="SUPFAM" id="SSF53098">
    <property type="entry name" value="Ribonuclease H-like"/>
    <property type="match status" value="1"/>
</dbReference>
<proteinExistence type="predicted"/>
<dbReference type="PANTHER" id="PTHR23272">
    <property type="entry name" value="BED FINGER-RELATED"/>
    <property type="match status" value="1"/>
</dbReference>
<dbReference type="InterPro" id="IPR008906">
    <property type="entry name" value="HATC_C_dom"/>
</dbReference>
<dbReference type="STRING" id="81985.R0HTE4"/>
<feature type="domain" description="HAT C-terminal dimerisation" evidence="1">
    <location>
        <begin position="258"/>
        <end position="340"/>
    </location>
</feature>
<protein>
    <recommendedName>
        <fullName evidence="5">HAT C-terminal dimerisation domain-containing protein</fullName>
    </recommendedName>
</protein>
<feature type="domain" description="hAT-like transposase RNase-H fold" evidence="2">
    <location>
        <begin position="104"/>
        <end position="203"/>
    </location>
</feature>
<dbReference type="Pfam" id="PF05699">
    <property type="entry name" value="Dimer_Tnp_hAT"/>
    <property type="match status" value="1"/>
</dbReference>
<dbReference type="InterPro" id="IPR025525">
    <property type="entry name" value="hAT-like_transposase_RNase-H"/>
</dbReference>
<dbReference type="Proteomes" id="UP000029121">
    <property type="component" value="Unassembled WGS sequence"/>
</dbReference>
<dbReference type="InterPro" id="IPR012337">
    <property type="entry name" value="RNaseH-like_sf"/>
</dbReference>
<dbReference type="EMBL" id="KB870807">
    <property type="protein sequence ID" value="EOA33074.1"/>
    <property type="molecule type" value="Genomic_DNA"/>
</dbReference>
<evidence type="ECO:0000259" key="1">
    <source>
        <dbReference type="Pfam" id="PF05699"/>
    </source>
</evidence>
<reference evidence="4" key="1">
    <citation type="journal article" date="2013" name="Nat. Genet.">
        <title>The Capsella rubella genome and the genomic consequences of rapid mating system evolution.</title>
        <authorList>
            <person name="Slotte T."/>
            <person name="Hazzouri K.M."/>
            <person name="Agren J.A."/>
            <person name="Koenig D."/>
            <person name="Maumus F."/>
            <person name="Guo Y.L."/>
            <person name="Steige K."/>
            <person name="Platts A.E."/>
            <person name="Escobar J.S."/>
            <person name="Newman L.K."/>
            <person name="Wang W."/>
            <person name="Mandakova T."/>
            <person name="Vello E."/>
            <person name="Smith L.M."/>
            <person name="Henz S.R."/>
            <person name="Steffen J."/>
            <person name="Takuno S."/>
            <person name="Brandvain Y."/>
            <person name="Coop G."/>
            <person name="Andolfatto P."/>
            <person name="Hu T.T."/>
            <person name="Blanchette M."/>
            <person name="Clark R.M."/>
            <person name="Quesneville H."/>
            <person name="Nordborg M."/>
            <person name="Gaut B.S."/>
            <person name="Lysak M.A."/>
            <person name="Jenkins J."/>
            <person name="Grimwood J."/>
            <person name="Chapman J."/>
            <person name="Prochnik S."/>
            <person name="Shu S."/>
            <person name="Rokhsar D."/>
            <person name="Schmutz J."/>
            <person name="Weigel D."/>
            <person name="Wright S.I."/>
        </authorList>
    </citation>
    <scope>NUCLEOTIDE SEQUENCE [LARGE SCALE GENOMIC DNA]</scope>
    <source>
        <strain evidence="4">cv. Monte Gargano</strain>
    </source>
</reference>
<feature type="non-terminal residue" evidence="3">
    <location>
        <position position="1"/>
    </location>
</feature>
<dbReference type="Pfam" id="PF14372">
    <property type="entry name" value="hAT-like_RNase-H"/>
    <property type="match status" value="1"/>
</dbReference>